<feature type="transmembrane region" description="Helical" evidence="8">
    <location>
        <begin position="92"/>
        <end position="111"/>
    </location>
</feature>
<evidence type="ECO:0008006" key="11">
    <source>
        <dbReference type="Google" id="ProtNLM"/>
    </source>
</evidence>
<organism evidence="9 10">
    <name type="scientific">Ktedonobacter robiniae</name>
    <dbReference type="NCBI Taxonomy" id="2778365"/>
    <lineage>
        <taxon>Bacteria</taxon>
        <taxon>Bacillati</taxon>
        <taxon>Chloroflexota</taxon>
        <taxon>Ktedonobacteria</taxon>
        <taxon>Ktedonobacterales</taxon>
        <taxon>Ktedonobacteraceae</taxon>
        <taxon>Ktedonobacter</taxon>
    </lineage>
</organism>
<reference evidence="9 10" key="1">
    <citation type="journal article" date="2021" name="Int. J. Syst. Evol. Microbiol.">
        <title>Reticulibacter mediterranei gen. nov., sp. nov., within the new family Reticulibacteraceae fam. nov., and Ktedonospora formicarum gen. nov., sp. nov., Ktedonobacter robiniae sp. nov., Dictyobacter formicarum sp. nov. and Dictyobacter arantiisoli sp. nov., belonging to the class Ktedonobacteria.</title>
        <authorList>
            <person name="Yabe S."/>
            <person name="Zheng Y."/>
            <person name="Wang C.M."/>
            <person name="Sakai Y."/>
            <person name="Abe K."/>
            <person name="Yokota A."/>
            <person name="Donadio S."/>
            <person name="Cavaletti L."/>
            <person name="Monciardini P."/>
        </authorList>
    </citation>
    <scope>NUCLEOTIDE SEQUENCE [LARGE SCALE GENOMIC DNA]</scope>
    <source>
        <strain evidence="9 10">SOSP1-30</strain>
    </source>
</reference>
<feature type="transmembrane region" description="Helical" evidence="8">
    <location>
        <begin position="31"/>
        <end position="50"/>
    </location>
</feature>
<accession>A0ABQ3V0U8</accession>
<protein>
    <recommendedName>
        <fullName evidence="11">Glycosyltransferase RgtA/B/C/D-like domain-containing protein</fullName>
    </recommendedName>
</protein>
<keyword evidence="3" id="KW-0328">Glycosyltransferase</keyword>
<sequence>MADTTEIVARPPSEDDAVHKIQPQSFTWSRIALGTIMLISIFMNFFQLGANGFGNLYYSAGVKSMGDSLHNFFFVSFDPGGFVTIDKPPLGFWLQVISTKIFGFTSFALLFPRPWRVSSRWLSFTG</sequence>
<keyword evidence="7 8" id="KW-0472">Membrane</keyword>
<name>A0ABQ3V0U8_9CHLR</name>
<comment type="caution">
    <text evidence="9">The sequence shown here is derived from an EMBL/GenBank/DDBJ whole genome shotgun (WGS) entry which is preliminary data.</text>
</comment>
<evidence type="ECO:0000256" key="6">
    <source>
        <dbReference type="ARBA" id="ARBA00022989"/>
    </source>
</evidence>
<keyword evidence="6 8" id="KW-1133">Transmembrane helix</keyword>
<proteinExistence type="predicted"/>
<evidence type="ECO:0000313" key="10">
    <source>
        <dbReference type="Proteomes" id="UP000654345"/>
    </source>
</evidence>
<evidence type="ECO:0000256" key="8">
    <source>
        <dbReference type="SAM" id="Phobius"/>
    </source>
</evidence>
<keyword evidence="4" id="KW-0808">Transferase</keyword>
<dbReference type="EMBL" id="BNJG01000003">
    <property type="protein sequence ID" value="GHO58766.1"/>
    <property type="molecule type" value="Genomic_DNA"/>
</dbReference>
<dbReference type="PANTHER" id="PTHR33908:SF3">
    <property type="entry name" value="UNDECAPRENYL PHOSPHATE-ALPHA-4-AMINO-4-DEOXY-L-ARABINOSE ARABINOSYL TRANSFERASE"/>
    <property type="match status" value="1"/>
</dbReference>
<keyword evidence="10" id="KW-1185">Reference proteome</keyword>
<gene>
    <name evidence="9" type="ORF">KSB_72410</name>
</gene>
<evidence type="ECO:0000256" key="5">
    <source>
        <dbReference type="ARBA" id="ARBA00022692"/>
    </source>
</evidence>
<evidence type="ECO:0000256" key="2">
    <source>
        <dbReference type="ARBA" id="ARBA00022475"/>
    </source>
</evidence>
<dbReference type="RefSeq" id="WP_236038791.1">
    <property type="nucleotide sequence ID" value="NZ_BNJG01000003.1"/>
</dbReference>
<dbReference type="Proteomes" id="UP000654345">
    <property type="component" value="Unassembled WGS sequence"/>
</dbReference>
<evidence type="ECO:0000256" key="7">
    <source>
        <dbReference type="ARBA" id="ARBA00023136"/>
    </source>
</evidence>
<evidence type="ECO:0000256" key="3">
    <source>
        <dbReference type="ARBA" id="ARBA00022676"/>
    </source>
</evidence>
<evidence type="ECO:0000256" key="4">
    <source>
        <dbReference type="ARBA" id="ARBA00022679"/>
    </source>
</evidence>
<dbReference type="InterPro" id="IPR050297">
    <property type="entry name" value="LipidA_mod_glycosyltrf_83"/>
</dbReference>
<keyword evidence="5 8" id="KW-0812">Transmembrane</keyword>
<evidence type="ECO:0000313" key="9">
    <source>
        <dbReference type="EMBL" id="GHO58766.1"/>
    </source>
</evidence>
<dbReference type="PANTHER" id="PTHR33908">
    <property type="entry name" value="MANNOSYLTRANSFERASE YKCB-RELATED"/>
    <property type="match status" value="1"/>
</dbReference>
<evidence type="ECO:0000256" key="1">
    <source>
        <dbReference type="ARBA" id="ARBA00004651"/>
    </source>
</evidence>
<keyword evidence="2" id="KW-1003">Cell membrane</keyword>
<comment type="subcellular location">
    <subcellularLocation>
        <location evidence="1">Cell membrane</location>
        <topology evidence="1">Multi-pass membrane protein</topology>
    </subcellularLocation>
</comment>